<dbReference type="CDD" id="cd00038">
    <property type="entry name" value="CAP_ED"/>
    <property type="match status" value="1"/>
</dbReference>
<dbReference type="InterPro" id="IPR000595">
    <property type="entry name" value="cNMP-bd_dom"/>
</dbReference>
<dbReference type="PANTHER" id="PTHR24567">
    <property type="entry name" value="CRP FAMILY TRANSCRIPTIONAL REGULATORY PROTEIN"/>
    <property type="match status" value="1"/>
</dbReference>
<comment type="caution">
    <text evidence="5">The sequence shown here is derived from an EMBL/GenBank/DDBJ whole genome shotgun (WGS) entry which is preliminary data.</text>
</comment>
<dbReference type="SUPFAM" id="SSF51206">
    <property type="entry name" value="cAMP-binding domain-like"/>
    <property type="match status" value="1"/>
</dbReference>
<dbReference type="InterPro" id="IPR018490">
    <property type="entry name" value="cNMP-bd_dom_sf"/>
</dbReference>
<dbReference type="InterPro" id="IPR036390">
    <property type="entry name" value="WH_DNA-bd_sf"/>
</dbReference>
<keyword evidence="6" id="KW-1185">Reference proteome</keyword>
<dbReference type="InterPro" id="IPR050397">
    <property type="entry name" value="Env_Response_Regulators"/>
</dbReference>
<dbReference type="RefSeq" id="WP_148396688.1">
    <property type="nucleotide sequence ID" value="NZ_JAJAGH010000003.1"/>
</dbReference>
<reference evidence="5" key="1">
    <citation type="submission" date="2022-09" db="EMBL/GenBank/DDBJ databases">
        <title>Culturomic study of gut microbiota in children with autism spectrum disorder.</title>
        <authorList>
            <person name="Efimov B.A."/>
            <person name="Chaplin A.V."/>
            <person name="Sokolova S.R."/>
            <person name="Pikina A.P."/>
            <person name="Korzhanova M."/>
            <person name="Belova V."/>
            <person name="Korostin D."/>
        </authorList>
    </citation>
    <scope>NUCLEOTIDE SEQUENCE</scope>
    <source>
        <strain evidence="5">ASD5510</strain>
    </source>
</reference>
<dbReference type="InterPro" id="IPR036388">
    <property type="entry name" value="WH-like_DNA-bd_sf"/>
</dbReference>
<evidence type="ECO:0000313" key="5">
    <source>
        <dbReference type="EMBL" id="MCU7380585.1"/>
    </source>
</evidence>
<dbReference type="PRINTS" id="PR00034">
    <property type="entry name" value="HTHCRP"/>
</dbReference>
<dbReference type="GO" id="GO:0005829">
    <property type="term" value="C:cytosol"/>
    <property type="evidence" value="ECO:0007669"/>
    <property type="project" value="TreeGrafter"/>
</dbReference>
<dbReference type="GO" id="GO:0003700">
    <property type="term" value="F:DNA-binding transcription factor activity"/>
    <property type="evidence" value="ECO:0007669"/>
    <property type="project" value="TreeGrafter"/>
</dbReference>
<evidence type="ECO:0000259" key="4">
    <source>
        <dbReference type="PROSITE" id="PS51063"/>
    </source>
</evidence>
<dbReference type="AlphaFoldDB" id="A0A9J6QYL2"/>
<dbReference type="Pfam" id="PF13545">
    <property type="entry name" value="HTH_Crp_2"/>
    <property type="match status" value="1"/>
</dbReference>
<keyword evidence="1" id="KW-0805">Transcription regulation</keyword>
<dbReference type="Proteomes" id="UP001065549">
    <property type="component" value="Unassembled WGS sequence"/>
</dbReference>
<feature type="domain" description="HTH crp-type" evidence="4">
    <location>
        <begin position="151"/>
        <end position="217"/>
    </location>
</feature>
<dbReference type="PANTHER" id="PTHR24567:SF74">
    <property type="entry name" value="HTH-TYPE TRANSCRIPTIONAL REGULATOR ARCR"/>
    <property type="match status" value="1"/>
</dbReference>
<keyword evidence="3" id="KW-0804">Transcription</keyword>
<gene>
    <name evidence="5" type="ORF">OBO34_19930</name>
</gene>
<organism evidence="5 6">
    <name type="scientific">Hominibacterium faecale</name>
    <dbReference type="NCBI Taxonomy" id="2839743"/>
    <lineage>
        <taxon>Bacteria</taxon>
        <taxon>Bacillati</taxon>
        <taxon>Bacillota</taxon>
        <taxon>Clostridia</taxon>
        <taxon>Peptostreptococcales</taxon>
        <taxon>Anaerovoracaceae</taxon>
        <taxon>Hominibacterium</taxon>
    </lineage>
</organism>
<proteinExistence type="predicted"/>
<dbReference type="PROSITE" id="PS51063">
    <property type="entry name" value="HTH_CRP_2"/>
    <property type="match status" value="1"/>
</dbReference>
<dbReference type="Gene3D" id="2.60.120.10">
    <property type="entry name" value="Jelly Rolls"/>
    <property type="match status" value="1"/>
</dbReference>
<dbReference type="SUPFAM" id="SSF46785">
    <property type="entry name" value="Winged helix' DNA-binding domain"/>
    <property type="match status" value="1"/>
</dbReference>
<dbReference type="Gene3D" id="1.10.10.10">
    <property type="entry name" value="Winged helix-like DNA-binding domain superfamily/Winged helix DNA-binding domain"/>
    <property type="match status" value="1"/>
</dbReference>
<dbReference type="InterPro" id="IPR012318">
    <property type="entry name" value="HTH_CRP"/>
</dbReference>
<dbReference type="SMART" id="SM00419">
    <property type="entry name" value="HTH_CRP"/>
    <property type="match status" value="1"/>
</dbReference>
<evidence type="ECO:0000313" key="6">
    <source>
        <dbReference type="Proteomes" id="UP001065549"/>
    </source>
</evidence>
<evidence type="ECO:0000256" key="3">
    <source>
        <dbReference type="ARBA" id="ARBA00023163"/>
    </source>
</evidence>
<sequence>MKETEISILKDRLPFWNRLSSEEKLLLSQNAVSVLYDKHTAIHTADFECIGILLVKSGTLRVYMLSEDGKEITLYRISSGDVCILSAACVLQAITFDVCIDAVSDCDVIQISSAAFSKVMGENVYAEAFAYKLATERFSDVMWAMQQILFMSFDRRLATFLIDESAAQGSESIKMTHEEIARMMGSAREVVTRMLKYFSSEGWVELSRGMVKIRDREKLMEII</sequence>
<dbReference type="InterPro" id="IPR014710">
    <property type="entry name" value="RmlC-like_jellyroll"/>
</dbReference>
<dbReference type="GO" id="GO:0003677">
    <property type="term" value="F:DNA binding"/>
    <property type="evidence" value="ECO:0007669"/>
    <property type="project" value="UniProtKB-KW"/>
</dbReference>
<name>A0A9J6QYL2_9FIRM</name>
<evidence type="ECO:0000256" key="1">
    <source>
        <dbReference type="ARBA" id="ARBA00023015"/>
    </source>
</evidence>
<accession>A0A9J6QYL2</accession>
<evidence type="ECO:0000256" key="2">
    <source>
        <dbReference type="ARBA" id="ARBA00023125"/>
    </source>
</evidence>
<dbReference type="Pfam" id="PF00027">
    <property type="entry name" value="cNMP_binding"/>
    <property type="match status" value="1"/>
</dbReference>
<keyword evidence="2" id="KW-0238">DNA-binding</keyword>
<protein>
    <submittedName>
        <fullName evidence="5">Crp/Fnr family transcriptional regulator</fullName>
    </submittedName>
</protein>
<dbReference type="EMBL" id="JAOSHN010000011">
    <property type="protein sequence ID" value="MCU7380585.1"/>
    <property type="molecule type" value="Genomic_DNA"/>
</dbReference>